<gene>
    <name evidence="3" type="ORF">I8J29_18695</name>
</gene>
<comment type="caution">
    <text evidence="3">The sequence shown here is derived from an EMBL/GenBank/DDBJ whole genome shotgun (WGS) entry which is preliminary data.</text>
</comment>
<protein>
    <submittedName>
        <fullName evidence="3">DUF4328 domain-containing protein</fullName>
    </submittedName>
</protein>
<dbReference type="EMBL" id="JAGGDJ010000016">
    <property type="protein sequence ID" value="MBO7746241.1"/>
    <property type="molecule type" value="Genomic_DNA"/>
</dbReference>
<keyword evidence="1" id="KW-0812">Transmembrane</keyword>
<dbReference type="InterPro" id="IPR025565">
    <property type="entry name" value="DUF4328"/>
</dbReference>
<sequence>MIALKSDLFSFVLKILLSALVALSAGDLCLSMIYVADYGLFNDHFYPAYGFVELISTILYIVIAIIFLIWIYRVHMDLNRLYLRYPRTPAEALLGMIIPLYNLYGIPSTFMRIGSRYQSTPALRRAGGWISGLAVPLVLLTLVSGFTNQAVAGADDVSGTLLFASSLISFAVYVIYLALALLVSRGLHYTHARIEDEPGAMTFDAEPSERPELPFPVKS</sequence>
<dbReference type="RefSeq" id="WP_208849029.1">
    <property type="nucleotide sequence ID" value="NZ_JAGGDJ010000016.1"/>
</dbReference>
<feature type="transmembrane region" description="Helical" evidence="1">
    <location>
        <begin position="92"/>
        <end position="114"/>
    </location>
</feature>
<feature type="transmembrane region" description="Helical" evidence="1">
    <location>
        <begin position="126"/>
        <end position="147"/>
    </location>
</feature>
<feature type="transmembrane region" description="Helical" evidence="1">
    <location>
        <begin position="48"/>
        <end position="72"/>
    </location>
</feature>
<proteinExistence type="predicted"/>
<evidence type="ECO:0000259" key="2">
    <source>
        <dbReference type="Pfam" id="PF14219"/>
    </source>
</evidence>
<feature type="transmembrane region" description="Helical" evidence="1">
    <location>
        <begin position="159"/>
        <end position="183"/>
    </location>
</feature>
<evidence type="ECO:0000313" key="3">
    <source>
        <dbReference type="EMBL" id="MBO7746241.1"/>
    </source>
</evidence>
<dbReference type="Proteomes" id="UP000670947">
    <property type="component" value="Unassembled WGS sequence"/>
</dbReference>
<evidence type="ECO:0000313" key="4">
    <source>
        <dbReference type="Proteomes" id="UP000670947"/>
    </source>
</evidence>
<keyword evidence="4" id="KW-1185">Reference proteome</keyword>
<feature type="domain" description="DUF4328" evidence="2">
    <location>
        <begin position="50"/>
        <end position="108"/>
    </location>
</feature>
<keyword evidence="1" id="KW-0472">Membrane</keyword>
<reference evidence="3 4" key="1">
    <citation type="submission" date="2021-03" db="EMBL/GenBank/DDBJ databases">
        <title>Paenibacillus artemisicola MWE-103 whole genome sequence.</title>
        <authorList>
            <person name="Ham Y.J."/>
        </authorList>
    </citation>
    <scope>NUCLEOTIDE SEQUENCE [LARGE SCALE GENOMIC DNA]</scope>
    <source>
        <strain evidence="3 4">MWE-103</strain>
    </source>
</reference>
<organism evidence="3 4">
    <name type="scientific">Paenibacillus artemisiicola</name>
    <dbReference type="NCBI Taxonomy" id="1172618"/>
    <lineage>
        <taxon>Bacteria</taxon>
        <taxon>Bacillati</taxon>
        <taxon>Bacillota</taxon>
        <taxon>Bacilli</taxon>
        <taxon>Bacillales</taxon>
        <taxon>Paenibacillaceae</taxon>
        <taxon>Paenibacillus</taxon>
    </lineage>
</organism>
<keyword evidence="1" id="KW-1133">Transmembrane helix</keyword>
<feature type="transmembrane region" description="Helical" evidence="1">
    <location>
        <begin position="15"/>
        <end position="36"/>
    </location>
</feature>
<name>A0ABS3WD63_9BACL</name>
<accession>A0ABS3WD63</accession>
<evidence type="ECO:0000256" key="1">
    <source>
        <dbReference type="SAM" id="Phobius"/>
    </source>
</evidence>
<dbReference type="Pfam" id="PF14219">
    <property type="entry name" value="DUF4328"/>
    <property type="match status" value="1"/>
</dbReference>